<comment type="caution">
    <text evidence="1">The sequence shown here is derived from an EMBL/GenBank/DDBJ whole genome shotgun (WGS) entry which is preliminary data.</text>
</comment>
<dbReference type="EMBL" id="PGXC01000001">
    <property type="protein sequence ID" value="PKK91915.1"/>
    <property type="molecule type" value="Genomic_DNA"/>
</dbReference>
<evidence type="ECO:0000313" key="2">
    <source>
        <dbReference type="Proteomes" id="UP000233256"/>
    </source>
</evidence>
<protein>
    <submittedName>
        <fullName evidence="1">Uncharacterized protein</fullName>
    </submittedName>
</protein>
<accession>A0A2N1PU95</accession>
<gene>
    <name evidence="1" type="ORF">CVV64_00370</name>
</gene>
<reference evidence="1 2" key="1">
    <citation type="journal article" date="2017" name="ISME J.">
        <title>Potential for microbial H2 and metal transformations associated with novel bacteria and archaea in deep terrestrial subsurface sediments.</title>
        <authorList>
            <person name="Hernsdorf A.W."/>
            <person name="Amano Y."/>
            <person name="Miyakawa K."/>
            <person name="Ise K."/>
            <person name="Suzuki Y."/>
            <person name="Anantharaman K."/>
            <person name="Probst A."/>
            <person name="Burstein D."/>
            <person name="Thomas B.C."/>
            <person name="Banfield J.F."/>
        </authorList>
    </citation>
    <scope>NUCLEOTIDE SEQUENCE [LARGE SCALE GENOMIC DNA]</scope>
    <source>
        <strain evidence="1">HGW-Wallbacteria-1</strain>
    </source>
</reference>
<evidence type="ECO:0000313" key="1">
    <source>
        <dbReference type="EMBL" id="PKK91915.1"/>
    </source>
</evidence>
<dbReference type="Proteomes" id="UP000233256">
    <property type="component" value="Unassembled WGS sequence"/>
</dbReference>
<proteinExistence type="predicted"/>
<organism evidence="1 2">
    <name type="scientific">Candidatus Wallbacteria bacterium HGW-Wallbacteria-1</name>
    <dbReference type="NCBI Taxonomy" id="2013854"/>
    <lineage>
        <taxon>Bacteria</taxon>
        <taxon>Candidatus Walliibacteriota</taxon>
    </lineage>
</organism>
<sequence length="268" mass="29548">MFFSLYRRNFVFTGIKSLILILGMMAGGSMMISASPALCAPSVFGPSGLIYIPSPDTIEKQRFEVALHSETYDARDINGQPSGETRMNLAGNYGITDNMEIGFEKSFDTNELYGDPDIAITGKYVFEPSKMGTFTVGGLLNTTTNAYNSLYMLYGKSSAYFGFGTNFGGAANRRNNFARYGGYSFSDLRPDSFFILGGLSFNLGRTKAMLEYDGDTINAGMRYPINEQFALDLAYVGDHDMDKMYSMSGPWRTAYQRNNINVGVAASF</sequence>
<name>A0A2N1PU95_9BACT</name>
<dbReference type="AlphaFoldDB" id="A0A2N1PU95"/>